<feature type="transmembrane region" description="Helical" evidence="1">
    <location>
        <begin position="147"/>
        <end position="165"/>
    </location>
</feature>
<keyword evidence="1" id="KW-0472">Membrane</keyword>
<feature type="transmembrane region" description="Helical" evidence="1">
    <location>
        <begin position="20"/>
        <end position="39"/>
    </location>
</feature>
<gene>
    <name evidence="2" type="ORF">ACFOD6_15630</name>
</gene>
<evidence type="ECO:0000313" key="3">
    <source>
        <dbReference type="Proteomes" id="UP001595445"/>
    </source>
</evidence>
<accession>A0ABV7DZU5</accession>
<proteinExistence type="predicted"/>
<feature type="transmembrane region" description="Helical" evidence="1">
    <location>
        <begin position="102"/>
        <end position="121"/>
    </location>
</feature>
<evidence type="ECO:0000313" key="2">
    <source>
        <dbReference type="EMBL" id="MFC3087478.1"/>
    </source>
</evidence>
<keyword evidence="1" id="KW-1133">Transmembrane helix</keyword>
<reference evidence="3" key="1">
    <citation type="journal article" date="2019" name="Int. J. Syst. Evol. Microbiol.">
        <title>The Global Catalogue of Microorganisms (GCM) 10K type strain sequencing project: providing services to taxonomists for standard genome sequencing and annotation.</title>
        <authorList>
            <consortium name="The Broad Institute Genomics Platform"/>
            <consortium name="The Broad Institute Genome Sequencing Center for Infectious Disease"/>
            <person name="Wu L."/>
            <person name="Ma J."/>
        </authorList>
    </citation>
    <scope>NUCLEOTIDE SEQUENCE [LARGE SCALE GENOMIC DNA]</scope>
    <source>
        <strain evidence="3">KCTC 62102</strain>
    </source>
</reference>
<name>A0ABV7DZU5_9RHOB</name>
<sequence>MEVLDTIFEVIDMRSFSNLWFWIALAVMWSSTSHWVLGIPHDMIQRARREGGQAMEDVEDLARINTGRILSIVDQGALILTALGCFWLTVLAGLGFWYDVEFAQALFLLSFPMSLVVWLSIRASRRINAGENRDAALCRRLTIHRRWTQGIGMVAIFVTAMYGSWQNLSVSILH</sequence>
<dbReference type="EMBL" id="JBHRSM010000025">
    <property type="protein sequence ID" value="MFC3087478.1"/>
    <property type="molecule type" value="Genomic_DNA"/>
</dbReference>
<dbReference type="RefSeq" id="WP_197641595.1">
    <property type="nucleotide sequence ID" value="NZ_JAEACP010000001.1"/>
</dbReference>
<organism evidence="2 3">
    <name type="scientific">Tabrizicola soli</name>
    <dbReference type="NCBI Taxonomy" id="2185115"/>
    <lineage>
        <taxon>Bacteria</taxon>
        <taxon>Pseudomonadati</taxon>
        <taxon>Pseudomonadota</taxon>
        <taxon>Alphaproteobacteria</taxon>
        <taxon>Rhodobacterales</taxon>
        <taxon>Paracoccaceae</taxon>
        <taxon>Tabrizicola</taxon>
    </lineage>
</organism>
<comment type="caution">
    <text evidence="2">The sequence shown here is derived from an EMBL/GenBank/DDBJ whole genome shotgun (WGS) entry which is preliminary data.</text>
</comment>
<keyword evidence="1" id="KW-0812">Transmembrane</keyword>
<evidence type="ECO:0000256" key="1">
    <source>
        <dbReference type="SAM" id="Phobius"/>
    </source>
</evidence>
<protein>
    <submittedName>
        <fullName evidence="2">Component of SufBCD complex</fullName>
    </submittedName>
</protein>
<feature type="transmembrane region" description="Helical" evidence="1">
    <location>
        <begin position="77"/>
        <end position="96"/>
    </location>
</feature>
<dbReference type="Proteomes" id="UP001595445">
    <property type="component" value="Unassembled WGS sequence"/>
</dbReference>
<keyword evidence="3" id="KW-1185">Reference proteome</keyword>